<feature type="non-terminal residue" evidence="2">
    <location>
        <position position="1"/>
    </location>
</feature>
<dbReference type="Proteomes" id="UP000772434">
    <property type="component" value="Unassembled WGS sequence"/>
</dbReference>
<gene>
    <name evidence="2" type="ORF">BDP27DRAFT_1226349</name>
</gene>
<dbReference type="AlphaFoldDB" id="A0A9P5PJW9"/>
<evidence type="ECO:0000313" key="2">
    <source>
        <dbReference type="EMBL" id="KAF9067124.1"/>
    </source>
</evidence>
<keyword evidence="3" id="KW-1185">Reference proteome</keyword>
<evidence type="ECO:0000256" key="1">
    <source>
        <dbReference type="SAM" id="MobiDB-lite"/>
    </source>
</evidence>
<dbReference type="EMBL" id="JADNRY010000077">
    <property type="protein sequence ID" value="KAF9067124.1"/>
    <property type="molecule type" value="Genomic_DNA"/>
</dbReference>
<sequence length="141" mass="16307">HASACNIVECTFGVMKKCWVILTRPPHFSMSIQACIPPALAALHNFILEHDASDFKKYLYNEKGEIDCHDEQPGIRREEEIDFGRLAARERITNAEKRRAESFRDQIAQSMWEDYQHVLAERGREDSDMEVDEQVPTAELN</sequence>
<name>A0A9P5PJW9_9AGAR</name>
<feature type="region of interest" description="Disordered" evidence="1">
    <location>
        <begin position="122"/>
        <end position="141"/>
    </location>
</feature>
<evidence type="ECO:0008006" key="4">
    <source>
        <dbReference type="Google" id="ProtNLM"/>
    </source>
</evidence>
<organism evidence="2 3">
    <name type="scientific">Rhodocollybia butyracea</name>
    <dbReference type="NCBI Taxonomy" id="206335"/>
    <lineage>
        <taxon>Eukaryota</taxon>
        <taxon>Fungi</taxon>
        <taxon>Dikarya</taxon>
        <taxon>Basidiomycota</taxon>
        <taxon>Agaricomycotina</taxon>
        <taxon>Agaricomycetes</taxon>
        <taxon>Agaricomycetidae</taxon>
        <taxon>Agaricales</taxon>
        <taxon>Marasmiineae</taxon>
        <taxon>Omphalotaceae</taxon>
        <taxon>Rhodocollybia</taxon>
    </lineage>
</organism>
<protein>
    <recommendedName>
        <fullName evidence="4">DDE Tnp4 domain-containing protein</fullName>
    </recommendedName>
</protein>
<reference evidence="2" key="1">
    <citation type="submission" date="2020-11" db="EMBL/GenBank/DDBJ databases">
        <authorList>
            <consortium name="DOE Joint Genome Institute"/>
            <person name="Ahrendt S."/>
            <person name="Riley R."/>
            <person name="Andreopoulos W."/>
            <person name="Labutti K."/>
            <person name="Pangilinan J."/>
            <person name="Ruiz-Duenas F.J."/>
            <person name="Barrasa J.M."/>
            <person name="Sanchez-Garcia M."/>
            <person name="Camarero S."/>
            <person name="Miyauchi S."/>
            <person name="Serrano A."/>
            <person name="Linde D."/>
            <person name="Babiker R."/>
            <person name="Drula E."/>
            <person name="Ayuso-Fernandez I."/>
            <person name="Pacheco R."/>
            <person name="Padilla G."/>
            <person name="Ferreira P."/>
            <person name="Barriuso J."/>
            <person name="Kellner H."/>
            <person name="Castanera R."/>
            <person name="Alfaro M."/>
            <person name="Ramirez L."/>
            <person name="Pisabarro A.G."/>
            <person name="Kuo A."/>
            <person name="Tritt A."/>
            <person name="Lipzen A."/>
            <person name="He G."/>
            <person name="Yan M."/>
            <person name="Ng V."/>
            <person name="Cullen D."/>
            <person name="Martin F."/>
            <person name="Rosso M.-N."/>
            <person name="Henrissat B."/>
            <person name="Hibbett D."/>
            <person name="Martinez A.T."/>
            <person name="Grigoriev I.V."/>
        </authorList>
    </citation>
    <scope>NUCLEOTIDE SEQUENCE</scope>
    <source>
        <strain evidence="2">AH 40177</strain>
    </source>
</reference>
<evidence type="ECO:0000313" key="3">
    <source>
        <dbReference type="Proteomes" id="UP000772434"/>
    </source>
</evidence>
<accession>A0A9P5PJW9</accession>
<comment type="caution">
    <text evidence="2">The sequence shown here is derived from an EMBL/GenBank/DDBJ whole genome shotgun (WGS) entry which is preliminary data.</text>
</comment>
<proteinExistence type="predicted"/>
<dbReference type="OrthoDB" id="1681765at2759"/>